<name>A0A4Y3TU17_9PROT</name>
<protein>
    <recommendedName>
        <fullName evidence="4">Lipoprotein</fullName>
    </recommendedName>
</protein>
<evidence type="ECO:0000256" key="1">
    <source>
        <dbReference type="SAM" id="MobiDB-lite"/>
    </source>
</evidence>
<feature type="compositionally biased region" description="Polar residues" evidence="1">
    <location>
        <begin position="178"/>
        <end position="187"/>
    </location>
</feature>
<organism evidence="2 3">
    <name type="scientific">Acetobacter peroxydans</name>
    <dbReference type="NCBI Taxonomy" id="104098"/>
    <lineage>
        <taxon>Bacteria</taxon>
        <taxon>Pseudomonadati</taxon>
        <taxon>Pseudomonadota</taxon>
        <taxon>Alphaproteobacteria</taxon>
        <taxon>Acetobacterales</taxon>
        <taxon>Acetobacteraceae</taxon>
        <taxon>Acetobacter</taxon>
    </lineage>
</organism>
<proteinExistence type="predicted"/>
<dbReference type="AlphaFoldDB" id="A0A4Y3TU17"/>
<evidence type="ECO:0000313" key="2">
    <source>
        <dbReference type="EMBL" id="GEB85253.1"/>
    </source>
</evidence>
<dbReference type="EMBL" id="BJMV01000004">
    <property type="protein sequence ID" value="GEB85253.1"/>
    <property type="molecule type" value="Genomic_DNA"/>
</dbReference>
<comment type="caution">
    <text evidence="2">The sequence shown here is derived from an EMBL/GenBank/DDBJ whole genome shotgun (WGS) entry which is preliminary data.</text>
</comment>
<accession>A0A4Y3TU17</accession>
<evidence type="ECO:0000313" key="3">
    <source>
        <dbReference type="Proteomes" id="UP000317730"/>
    </source>
</evidence>
<reference evidence="2 3" key="1">
    <citation type="submission" date="2019-06" db="EMBL/GenBank/DDBJ databases">
        <title>Whole genome shotgun sequence of Acetobacter peroxydans NBRC 13755.</title>
        <authorList>
            <person name="Hosoyama A."/>
            <person name="Uohara A."/>
            <person name="Ohji S."/>
            <person name="Ichikawa N."/>
        </authorList>
    </citation>
    <scope>NUCLEOTIDE SEQUENCE [LARGE SCALE GENOMIC DNA]</scope>
    <source>
        <strain evidence="2 3">NBRC 13755</strain>
    </source>
</reference>
<dbReference type="RefSeq" id="WP_141375318.1">
    <property type="nucleotide sequence ID" value="NZ_BAPL01000023.1"/>
</dbReference>
<dbReference type="Gene3D" id="3.30.160.150">
    <property type="entry name" value="Lipoprotein like domain"/>
    <property type="match status" value="1"/>
</dbReference>
<feature type="compositionally biased region" description="Polar residues" evidence="1">
    <location>
        <begin position="221"/>
        <end position="231"/>
    </location>
</feature>
<feature type="region of interest" description="Disordered" evidence="1">
    <location>
        <begin position="178"/>
        <end position="231"/>
    </location>
</feature>
<gene>
    <name evidence="2" type="ORF">APE01nite_10500</name>
</gene>
<evidence type="ECO:0008006" key="4">
    <source>
        <dbReference type="Google" id="ProtNLM"/>
    </source>
</evidence>
<sequence>MNHTAFMLRLARPLSALLLLLPMTVGGCGFKPLYGEQDGQTNISAEMKEIYVNNIPERLGQQLRLALQESMSQDGPEDPHKYRLQVYPQVSAEAIDIHNDNTTGRQRLVGRAHWALFSVEATPRLLAQGDTTTMDGYTSTYEQYFALTLNSETAYGRVAQTLASQITQQVAAWLRTGSNPLTQQPQGPKTYYPIPTAIPNSNNETPMDVGGDDAIPAMATGRSSGTNDSAP</sequence>
<dbReference type="Proteomes" id="UP000317730">
    <property type="component" value="Unassembled WGS sequence"/>
</dbReference>
<keyword evidence="3" id="KW-1185">Reference proteome</keyword>
<dbReference type="OrthoDB" id="8480109at2"/>